<organism evidence="1 2">
    <name type="scientific">Amniculicola lignicola CBS 123094</name>
    <dbReference type="NCBI Taxonomy" id="1392246"/>
    <lineage>
        <taxon>Eukaryota</taxon>
        <taxon>Fungi</taxon>
        <taxon>Dikarya</taxon>
        <taxon>Ascomycota</taxon>
        <taxon>Pezizomycotina</taxon>
        <taxon>Dothideomycetes</taxon>
        <taxon>Pleosporomycetidae</taxon>
        <taxon>Pleosporales</taxon>
        <taxon>Amniculicolaceae</taxon>
        <taxon>Amniculicola</taxon>
    </lineage>
</organism>
<dbReference type="AlphaFoldDB" id="A0A6A5X4U4"/>
<dbReference type="EMBL" id="ML977556">
    <property type="protein sequence ID" value="KAF2007861.1"/>
    <property type="molecule type" value="Genomic_DNA"/>
</dbReference>
<proteinExistence type="predicted"/>
<keyword evidence="2" id="KW-1185">Reference proteome</keyword>
<feature type="non-terminal residue" evidence="1">
    <location>
        <position position="123"/>
    </location>
</feature>
<evidence type="ECO:0000313" key="2">
    <source>
        <dbReference type="Proteomes" id="UP000799779"/>
    </source>
</evidence>
<reference evidence="1" key="1">
    <citation type="journal article" date="2020" name="Stud. Mycol.">
        <title>101 Dothideomycetes genomes: a test case for predicting lifestyles and emergence of pathogens.</title>
        <authorList>
            <person name="Haridas S."/>
            <person name="Albert R."/>
            <person name="Binder M."/>
            <person name="Bloem J."/>
            <person name="Labutti K."/>
            <person name="Salamov A."/>
            <person name="Andreopoulos B."/>
            <person name="Baker S."/>
            <person name="Barry K."/>
            <person name="Bills G."/>
            <person name="Bluhm B."/>
            <person name="Cannon C."/>
            <person name="Castanera R."/>
            <person name="Culley D."/>
            <person name="Daum C."/>
            <person name="Ezra D."/>
            <person name="Gonzalez J."/>
            <person name="Henrissat B."/>
            <person name="Kuo A."/>
            <person name="Liang C."/>
            <person name="Lipzen A."/>
            <person name="Lutzoni F."/>
            <person name="Magnuson J."/>
            <person name="Mondo S."/>
            <person name="Nolan M."/>
            <person name="Ohm R."/>
            <person name="Pangilinan J."/>
            <person name="Park H.-J."/>
            <person name="Ramirez L."/>
            <person name="Alfaro M."/>
            <person name="Sun H."/>
            <person name="Tritt A."/>
            <person name="Yoshinaga Y."/>
            <person name="Zwiers L.-H."/>
            <person name="Turgeon B."/>
            <person name="Goodwin S."/>
            <person name="Spatafora J."/>
            <person name="Crous P."/>
            <person name="Grigoriev I."/>
        </authorList>
    </citation>
    <scope>NUCLEOTIDE SEQUENCE</scope>
    <source>
        <strain evidence="1">CBS 123094</strain>
    </source>
</reference>
<gene>
    <name evidence="1" type="ORF">P154DRAFT_558232</name>
</gene>
<name>A0A6A5X4U4_9PLEO</name>
<evidence type="ECO:0000313" key="1">
    <source>
        <dbReference type="EMBL" id="KAF2007861.1"/>
    </source>
</evidence>
<sequence>HTVDDLLRALHRFKPSDFVGSPIAEKTFQEFFQRGTKEQCLQFIPAKYRPRNRKQNRPDEFLPGAKVVELDRSATQFFQGKNLKGEGLDRLVKATVPFSWGKIAPRDKLKTIWGAQDPIFVSE</sequence>
<accession>A0A6A5X4U4</accession>
<feature type="non-terminal residue" evidence="1">
    <location>
        <position position="1"/>
    </location>
</feature>
<dbReference type="Proteomes" id="UP000799779">
    <property type="component" value="Unassembled WGS sequence"/>
</dbReference>
<protein>
    <submittedName>
        <fullName evidence="1">Uncharacterized protein</fullName>
    </submittedName>
</protein>